<dbReference type="RefSeq" id="WP_131449113.1">
    <property type="nucleotide sequence ID" value="NZ_SJZI01000042.1"/>
</dbReference>
<keyword evidence="2" id="KW-1185">Reference proteome</keyword>
<proteinExistence type="predicted"/>
<evidence type="ECO:0000313" key="2">
    <source>
        <dbReference type="Proteomes" id="UP000295334"/>
    </source>
</evidence>
<accession>A0A4R1BB56</accession>
<gene>
    <name evidence="1" type="ORF">EPD60_09390</name>
</gene>
<reference evidence="1 2" key="1">
    <citation type="submission" date="2019-03" db="EMBL/GenBank/DDBJ databases">
        <authorList>
            <person name="Kim M.K.M."/>
        </authorList>
    </citation>
    <scope>NUCLEOTIDE SEQUENCE [LARGE SCALE GENOMIC DNA]</scope>
    <source>
        <strain evidence="1 2">17J68-12</strain>
    </source>
</reference>
<dbReference type="Proteomes" id="UP000295334">
    <property type="component" value="Unassembled WGS sequence"/>
</dbReference>
<name>A0A4R1BB56_9BACT</name>
<protein>
    <submittedName>
        <fullName evidence="1">Uncharacterized protein</fullName>
    </submittedName>
</protein>
<dbReference type="EMBL" id="SJZI01000042">
    <property type="protein sequence ID" value="TCJ14210.1"/>
    <property type="molecule type" value="Genomic_DNA"/>
</dbReference>
<comment type="caution">
    <text evidence="1">The sequence shown here is derived from an EMBL/GenBank/DDBJ whole genome shotgun (WGS) entry which is preliminary data.</text>
</comment>
<dbReference type="OrthoDB" id="675660at2"/>
<evidence type="ECO:0000313" key="1">
    <source>
        <dbReference type="EMBL" id="TCJ14210.1"/>
    </source>
</evidence>
<organism evidence="1 2">
    <name type="scientific">Flaviaesturariibacter flavus</name>
    <dbReference type="NCBI Taxonomy" id="2502780"/>
    <lineage>
        <taxon>Bacteria</taxon>
        <taxon>Pseudomonadati</taxon>
        <taxon>Bacteroidota</taxon>
        <taxon>Chitinophagia</taxon>
        <taxon>Chitinophagales</taxon>
        <taxon>Chitinophagaceae</taxon>
        <taxon>Flaviaestuariibacter</taxon>
    </lineage>
</organism>
<sequence length="81" mass="9306">MSEPFEIPVTYKDKEYLFTAYIRPHGYTQRIEIEVGQSLVYVEWDEERNLRVLSDPELAVGPLPDPGLVQAIVEVLEAARD</sequence>
<dbReference type="AlphaFoldDB" id="A0A4R1BB56"/>